<dbReference type="InterPro" id="IPR047215">
    <property type="entry name" value="Galactose_mutarotase-like"/>
</dbReference>
<dbReference type="GO" id="GO:0033499">
    <property type="term" value="P:galactose catabolic process via UDP-galactose, Leloir pathway"/>
    <property type="evidence" value="ECO:0007669"/>
    <property type="project" value="TreeGrafter"/>
</dbReference>
<name>A0A951MBD8_9BACT</name>
<dbReference type="PANTHER" id="PTHR10091:SF0">
    <property type="entry name" value="GALACTOSE MUTAROTASE"/>
    <property type="match status" value="1"/>
</dbReference>
<keyword evidence="2" id="KW-0119">Carbohydrate metabolism</keyword>
<proteinExistence type="inferred from homology"/>
<dbReference type="GO" id="GO:0005737">
    <property type="term" value="C:cytoplasm"/>
    <property type="evidence" value="ECO:0007669"/>
    <property type="project" value="TreeGrafter"/>
</dbReference>
<dbReference type="NCBIfam" id="NF008277">
    <property type="entry name" value="PRK11055.1"/>
    <property type="match status" value="1"/>
</dbReference>
<reference evidence="3 4" key="1">
    <citation type="journal article" date="2020" name="Syst. Appl. Microbiol.">
        <title>Arthrospiribacter ruber gen. nov., sp. nov., a novel bacterium isolated from Arthrospira cultures.</title>
        <authorList>
            <person name="Waleron M."/>
            <person name="Misztak A."/>
            <person name="Waleron M.M."/>
            <person name="Furmaniak M."/>
            <person name="Mrozik A."/>
            <person name="Waleron K."/>
        </authorList>
    </citation>
    <scope>NUCLEOTIDE SEQUENCE [LARGE SCALE GENOMIC DNA]</scope>
    <source>
        <strain evidence="3 4">DPMB0001</strain>
    </source>
</reference>
<comment type="caution">
    <text evidence="3">The sequence shown here is derived from an EMBL/GenBank/DDBJ whole genome shotgun (WGS) entry which is preliminary data.</text>
</comment>
<organism evidence="3 4">
    <name type="scientific">Arthrospiribacter ruber</name>
    <dbReference type="NCBI Taxonomy" id="2487934"/>
    <lineage>
        <taxon>Bacteria</taxon>
        <taxon>Pseudomonadati</taxon>
        <taxon>Bacteroidota</taxon>
        <taxon>Cytophagia</taxon>
        <taxon>Cytophagales</taxon>
        <taxon>Cyclobacteriaceae</taxon>
        <taxon>Arthrospiribacter</taxon>
    </lineage>
</organism>
<dbReference type="EC" id="5.1.3.3" evidence="2"/>
<evidence type="ECO:0000256" key="2">
    <source>
        <dbReference type="PIRNR" id="PIRNR005096"/>
    </source>
</evidence>
<dbReference type="GO" id="GO:0006006">
    <property type="term" value="P:glucose metabolic process"/>
    <property type="evidence" value="ECO:0007669"/>
    <property type="project" value="TreeGrafter"/>
</dbReference>
<dbReference type="Pfam" id="PF01263">
    <property type="entry name" value="Aldose_epim"/>
    <property type="match status" value="1"/>
</dbReference>
<dbReference type="GO" id="GO:0004034">
    <property type="term" value="F:aldose 1-epimerase activity"/>
    <property type="evidence" value="ECO:0007669"/>
    <property type="project" value="TreeGrafter"/>
</dbReference>
<dbReference type="Proteomes" id="UP000727490">
    <property type="component" value="Unassembled WGS sequence"/>
</dbReference>
<evidence type="ECO:0000313" key="3">
    <source>
        <dbReference type="EMBL" id="MBW3467169.1"/>
    </source>
</evidence>
<dbReference type="InterPro" id="IPR015443">
    <property type="entry name" value="Aldose_1-epimerase"/>
</dbReference>
<dbReference type="InterPro" id="IPR008183">
    <property type="entry name" value="Aldose_1/G6P_1-epimerase"/>
</dbReference>
<comment type="catalytic activity">
    <reaction evidence="2">
        <text>alpha-D-glucose = beta-D-glucose</text>
        <dbReference type="Rhea" id="RHEA:10264"/>
        <dbReference type="ChEBI" id="CHEBI:15903"/>
        <dbReference type="ChEBI" id="CHEBI:17925"/>
        <dbReference type="EC" id="5.1.3.3"/>
    </reaction>
</comment>
<dbReference type="PANTHER" id="PTHR10091">
    <property type="entry name" value="ALDOSE-1-EPIMERASE"/>
    <property type="match status" value="1"/>
</dbReference>
<dbReference type="PIRSF" id="PIRSF005096">
    <property type="entry name" value="GALM"/>
    <property type="match status" value="1"/>
</dbReference>
<dbReference type="CDD" id="cd09019">
    <property type="entry name" value="galactose_mutarotase_like"/>
    <property type="match status" value="1"/>
</dbReference>
<gene>
    <name evidence="3" type="ORF">EGN73_05010</name>
</gene>
<dbReference type="AlphaFoldDB" id="A0A951MBD8"/>
<sequence length="356" mass="39786">MNLSLEGKAFGELPSGEEIKIFTLSLADKISLSVINYGATWTHLFLPDANGKIQDVLLGFDTLEGFIHEEYQKNYCYIGSTVGRVAGRATDNKFILDGKTYLLPPNQGNTHLHGGVEGWDKKVWNYQTEESQTAIAVHFSYTSPDGEENYPGKINIKVSYKLDLTGKLSISYQATSNRKTVLNPTNHFYINLSGDFTKTIEGHTFQVNADKFLPMNDNSLPTGELKPVEETVFDFRNPKTLNSTIESDDEQVKIAGGIDHCFVLNKEGEQAILIDPFSKRRLRLYTTSPGLQVYTSNYLSGAFKGKRDIAFPKRSAICLETQFFPDSHNQAHFPSIVLDKGEVFDSSTSFIFDCIA</sequence>
<dbReference type="EMBL" id="RPHB01000002">
    <property type="protein sequence ID" value="MBW3467169.1"/>
    <property type="molecule type" value="Genomic_DNA"/>
</dbReference>
<comment type="similarity">
    <text evidence="1 2">Belongs to the aldose epimerase family.</text>
</comment>
<keyword evidence="4" id="KW-1185">Reference proteome</keyword>
<accession>A0A951MBD8</accession>
<evidence type="ECO:0000313" key="4">
    <source>
        <dbReference type="Proteomes" id="UP000727490"/>
    </source>
</evidence>
<keyword evidence="2" id="KW-0413">Isomerase</keyword>
<evidence type="ECO:0000256" key="1">
    <source>
        <dbReference type="ARBA" id="ARBA00006206"/>
    </source>
</evidence>
<comment type="pathway">
    <text evidence="2">Carbohydrate metabolism; hexose metabolism.</text>
</comment>
<dbReference type="RefSeq" id="WP_219287387.1">
    <property type="nucleotide sequence ID" value="NZ_RPHB01000002.1"/>
</dbReference>
<protein>
    <recommendedName>
        <fullName evidence="2">Aldose 1-epimerase</fullName>
        <ecNumber evidence="2">5.1.3.3</ecNumber>
    </recommendedName>
</protein>